<dbReference type="EMBL" id="JAIWYP010000004">
    <property type="protein sequence ID" value="KAH3831012.1"/>
    <property type="molecule type" value="Genomic_DNA"/>
</dbReference>
<organism evidence="2 3">
    <name type="scientific">Dreissena polymorpha</name>
    <name type="common">Zebra mussel</name>
    <name type="synonym">Mytilus polymorpha</name>
    <dbReference type="NCBI Taxonomy" id="45954"/>
    <lineage>
        <taxon>Eukaryota</taxon>
        <taxon>Metazoa</taxon>
        <taxon>Spiralia</taxon>
        <taxon>Lophotrochozoa</taxon>
        <taxon>Mollusca</taxon>
        <taxon>Bivalvia</taxon>
        <taxon>Autobranchia</taxon>
        <taxon>Heteroconchia</taxon>
        <taxon>Euheterodonta</taxon>
        <taxon>Imparidentia</taxon>
        <taxon>Neoheterodontei</taxon>
        <taxon>Myida</taxon>
        <taxon>Dreissenoidea</taxon>
        <taxon>Dreissenidae</taxon>
        <taxon>Dreissena</taxon>
    </lineage>
</organism>
<proteinExistence type="predicted"/>
<protein>
    <recommendedName>
        <fullName evidence="4">Mitochondria-eating protein C-terminal domain-containing protein</fullName>
    </recommendedName>
</protein>
<sequence length="117" mass="13215">MCCDECKDVASSQRLHILGYLKLLPNATSKDMEIDVYIRAISGPYTASGTELDYVVWPAMLLHEGGPILFKGIAQFKEKLEESQQETDQVTKVTDQILEKESNMNSQERNANSSEWD</sequence>
<name>A0A9D4HA31_DREPO</name>
<reference evidence="2" key="1">
    <citation type="journal article" date="2019" name="bioRxiv">
        <title>The Genome of the Zebra Mussel, Dreissena polymorpha: A Resource for Invasive Species Research.</title>
        <authorList>
            <person name="McCartney M.A."/>
            <person name="Auch B."/>
            <person name="Kono T."/>
            <person name="Mallez S."/>
            <person name="Zhang Y."/>
            <person name="Obille A."/>
            <person name="Becker A."/>
            <person name="Abrahante J.E."/>
            <person name="Garbe J."/>
            <person name="Badalamenti J.P."/>
            <person name="Herman A."/>
            <person name="Mangelson H."/>
            <person name="Liachko I."/>
            <person name="Sullivan S."/>
            <person name="Sone E.D."/>
            <person name="Koren S."/>
            <person name="Silverstein K.A.T."/>
            <person name="Beckman K.B."/>
            <person name="Gohl D.M."/>
        </authorList>
    </citation>
    <scope>NUCLEOTIDE SEQUENCE</scope>
    <source>
        <strain evidence="2">Duluth1</strain>
        <tissue evidence="2">Whole animal</tissue>
    </source>
</reference>
<evidence type="ECO:0000313" key="3">
    <source>
        <dbReference type="Proteomes" id="UP000828390"/>
    </source>
</evidence>
<feature type="compositionally biased region" description="Polar residues" evidence="1">
    <location>
        <begin position="103"/>
        <end position="117"/>
    </location>
</feature>
<accession>A0A9D4HA31</accession>
<evidence type="ECO:0000256" key="1">
    <source>
        <dbReference type="SAM" id="MobiDB-lite"/>
    </source>
</evidence>
<reference evidence="2" key="2">
    <citation type="submission" date="2020-11" db="EMBL/GenBank/DDBJ databases">
        <authorList>
            <person name="McCartney M.A."/>
            <person name="Auch B."/>
            <person name="Kono T."/>
            <person name="Mallez S."/>
            <person name="Becker A."/>
            <person name="Gohl D.M."/>
            <person name="Silverstein K.A.T."/>
            <person name="Koren S."/>
            <person name="Bechman K.B."/>
            <person name="Herman A."/>
            <person name="Abrahante J.E."/>
            <person name="Garbe J."/>
        </authorList>
    </citation>
    <scope>NUCLEOTIDE SEQUENCE</scope>
    <source>
        <strain evidence="2">Duluth1</strain>
        <tissue evidence="2">Whole animal</tissue>
    </source>
</reference>
<dbReference type="Proteomes" id="UP000828390">
    <property type="component" value="Unassembled WGS sequence"/>
</dbReference>
<evidence type="ECO:0000313" key="2">
    <source>
        <dbReference type="EMBL" id="KAH3831012.1"/>
    </source>
</evidence>
<dbReference type="AlphaFoldDB" id="A0A9D4HA31"/>
<keyword evidence="3" id="KW-1185">Reference proteome</keyword>
<comment type="caution">
    <text evidence="2">The sequence shown here is derived from an EMBL/GenBank/DDBJ whole genome shotgun (WGS) entry which is preliminary data.</text>
</comment>
<feature type="region of interest" description="Disordered" evidence="1">
    <location>
        <begin position="81"/>
        <end position="117"/>
    </location>
</feature>
<evidence type="ECO:0008006" key="4">
    <source>
        <dbReference type="Google" id="ProtNLM"/>
    </source>
</evidence>
<gene>
    <name evidence="2" type="ORF">DPMN_104271</name>
</gene>